<sequence length="123" mass="14146">ASLDDQNGRVRGEAIWSLAETGAKNAVPALRKIYNENPGDNRYSLVRCLKTLGDNEPFNSEFKRLTAQALESEDQNKRTEAIRSLTYFAKSEAKGLFEQLQKDPNKRVRDYAGWALRNDRRRR</sequence>
<protein>
    <recommendedName>
        <fullName evidence="2">HEAT repeat domain-containing protein</fullName>
    </recommendedName>
</protein>
<dbReference type="SUPFAM" id="SSF48371">
    <property type="entry name" value="ARM repeat"/>
    <property type="match status" value="1"/>
</dbReference>
<accession>A0A383D1I6</accession>
<proteinExistence type="predicted"/>
<reference evidence="1" key="1">
    <citation type="submission" date="2018-05" db="EMBL/GenBank/DDBJ databases">
        <authorList>
            <person name="Lanie J.A."/>
            <person name="Ng W.-L."/>
            <person name="Kazmierczak K.M."/>
            <person name="Andrzejewski T.M."/>
            <person name="Davidsen T.M."/>
            <person name="Wayne K.J."/>
            <person name="Tettelin H."/>
            <person name="Glass J.I."/>
            <person name="Rusch D."/>
            <person name="Podicherti R."/>
            <person name="Tsui H.-C.T."/>
            <person name="Winkler M.E."/>
        </authorList>
    </citation>
    <scope>NUCLEOTIDE SEQUENCE</scope>
</reference>
<dbReference type="Gene3D" id="1.25.10.10">
    <property type="entry name" value="Leucine-rich Repeat Variant"/>
    <property type="match status" value="1"/>
</dbReference>
<dbReference type="InterPro" id="IPR011989">
    <property type="entry name" value="ARM-like"/>
</dbReference>
<dbReference type="EMBL" id="UINC01213373">
    <property type="protein sequence ID" value="SVE38115.1"/>
    <property type="molecule type" value="Genomic_DNA"/>
</dbReference>
<gene>
    <name evidence="1" type="ORF">METZ01_LOCUS490969</name>
</gene>
<dbReference type="Pfam" id="PF03130">
    <property type="entry name" value="HEAT_PBS"/>
    <property type="match status" value="1"/>
</dbReference>
<organism evidence="1">
    <name type="scientific">marine metagenome</name>
    <dbReference type="NCBI Taxonomy" id="408172"/>
    <lineage>
        <taxon>unclassified sequences</taxon>
        <taxon>metagenomes</taxon>
        <taxon>ecological metagenomes</taxon>
    </lineage>
</organism>
<dbReference type="AlphaFoldDB" id="A0A383D1I6"/>
<dbReference type="InterPro" id="IPR016024">
    <property type="entry name" value="ARM-type_fold"/>
</dbReference>
<feature type="non-terminal residue" evidence="1">
    <location>
        <position position="1"/>
    </location>
</feature>
<dbReference type="InterPro" id="IPR004155">
    <property type="entry name" value="PBS_lyase_HEAT"/>
</dbReference>
<name>A0A383D1I6_9ZZZZ</name>
<evidence type="ECO:0000313" key="1">
    <source>
        <dbReference type="EMBL" id="SVE38115.1"/>
    </source>
</evidence>
<evidence type="ECO:0008006" key="2">
    <source>
        <dbReference type="Google" id="ProtNLM"/>
    </source>
</evidence>